<gene>
    <name evidence="2" type="ORF">RF55_13420</name>
</gene>
<accession>A0A0J7KA57</accession>
<dbReference type="EMBL" id="LBMM01010673">
    <property type="protein sequence ID" value="KMQ87323.1"/>
    <property type="molecule type" value="Genomic_DNA"/>
</dbReference>
<evidence type="ECO:0000313" key="2">
    <source>
        <dbReference type="EMBL" id="KMQ87323.1"/>
    </source>
</evidence>
<dbReference type="Proteomes" id="UP000036403">
    <property type="component" value="Unassembled WGS sequence"/>
</dbReference>
<keyword evidence="3" id="KW-1185">Reference proteome</keyword>
<protein>
    <submittedName>
        <fullName evidence="2">Uncharacterized protein</fullName>
    </submittedName>
</protein>
<evidence type="ECO:0000313" key="3">
    <source>
        <dbReference type="Proteomes" id="UP000036403"/>
    </source>
</evidence>
<sequence>MSDPEEETRTNHATKPTPARPDPVIVLNQIRKWGLHFDGKDPFAFLERLDELKRAYGYTGNLLLLGVPELLRGDPLLWYRNNRDFWNT</sequence>
<proteinExistence type="predicted"/>
<dbReference type="PaxDb" id="67767-A0A0J7KA57"/>
<dbReference type="OrthoDB" id="7552747at2759"/>
<reference evidence="2 3" key="1">
    <citation type="submission" date="2015-04" db="EMBL/GenBank/DDBJ databases">
        <title>Lasius niger genome sequencing.</title>
        <authorList>
            <person name="Konorov E.A."/>
            <person name="Nikitin M.A."/>
            <person name="Kirill M.V."/>
            <person name="Chang P."/>
        </authorList>
    </citation>
    <scope>NUCLEOTIDE SEQUENCE [LARGE SCALE GENOMIC DNA]</scope>
    <source>
        <tissue evidence="2">Whole</tissue>
    </source>
</reference>
<name>A0A0J7KA57_LASNI</name>
<evidence type="ECO:0000256" key="1">
    <source>
        <dbReference type="SAM" id="MobiDB-lite"/>
    </source>
</evidence>
<organism evidence="2 3">
    <name type="scientific">Lasius niger</name>
    <name type="common">Black garden ant</name>
    <dbReference type="NCBI Taxonomy" id="67767"/>
    <lineage>
        <taxon>Eukaryota</taxon>
        <taxon>Metazoa</taxon>
        <taxon>Ecdysozoa</taxon>
        <taxon>Arthropoda</taxon>
        <taxon>Hexapoda</taxon>
        <taxon>Insecta</taxon>
        <taxon>Pterygota</taxon>
        <taxon>Neoptera</taxon>
        <taxon>Endopterygota</taxon>
        <taxon>Hymenoptera</taxon>
        <taxon>Apocrita</taxon>
        <taxon>Aculeata</taxon>
        <taxon>Formicoidea</taxon>
        <taxon>Formicidae</taxon>
        <taxon>Formicinae</taxon>
        <taxon>Lasius</taxon>
        <taxon>Lasius</taxon>
    </lineage>
</organism>
<comment type="caution">
    <text evidence="2">The sequence shown here is derived from an EMBL/GenBank/DDBJ whole genome shotgun (WGS) entry which is preliminary data.</text>
</comment>
<dbReference type="AlphaFoldDB" id="A0A0J7KA57"/>
<feature type="region of interest" description="Disordered" evidence="1">
    <location>
        <begin position="1"/>
        <end position="21"/>
    </location>
</feature>